<evidence type="ECO:0000256" key="1">
    <source>
        <dbReference type="SAM" id="MobiDB-lite"/>
    </source>
</evidence>
<evidence type="ECO:0000313" key="3">
    <source>
        <dbReference type="Proteomes" id="UP000277580"/>
    </source>
</evidence>
<organism evidence="2 3">
    <name type="scientific">Morchella conica CCBAS932</name>
    <dbReference type="NCBI Taxonomy" id="1392247"/>
    <lineage>
        <taxon>Eukaryota</taxon>
        <taxon>Fungi</taxon>
        <taxon>Dikarya</taxon>
        <taxon>Ascomycota</taxon>
        <taxon>Pezizomycotina</taxon>
        <taxon>Pezizomycetes</taxon>
        <taxon>Pezizales</taxon>
        <taxon>Morchellaceae</taxon>
        <taxon>Morchella</taxon>
    </lineage>
</organism>
<dbReference type="AlphaFoldDB" id="A0A3N4KZ48"/>
<accession>A0A3N4KZ48</accession>
<dbReference type="OrthoDB" id="5314679at2759"/>
<name>A0A3N4KZ48_9PEZI</name>
<feature type="region of interest" description="Disordered" evidence="1">
    <location>
        <begin position="493"/>
        <end position="527"/>
    </location>
</feature>
<reference evidence="2 3" key="1">
    <citation type="journal article" date="2018" name="Nat. Ecol. Evol.">
        <title>Pezizomycetes genomes reveal the molecular basis of ectomycorrhizal truffle lifestyle.</title>
        <authorList>
            <person name="Murat C."/>
            <person name="Payen T."/>
            <person name="Noel B."/>
            <person name="Kuo A."/>
            <person name="Morin E."/>
            <person name="Chen J."/>
            <person name="Kohler A."/>
            <person name="Krizsan K."/>
            <person name="Balestrini R."/>
            <person name="Da Silva C."/>
            <person name="Montanini B."/>
            <person name="Hainaut M."/>
            <person name="Levati E."/>
            <person name="Barry K.W."/>
            <person name="Belfiori B."/>
            <person name="Cichocki N."/>
            <person name="Clum A."/>
            <person name="Dockter R.B."/>
            <person name="Fauchery L."/>
            <person name="Guy J."/>
            <person name="Iotti M."/>
            <person name="Le Tacon F."/>
            <person name="Lindquist E.A."/>
            <person name="Lipzen A."/>
            <person name="Malagnac F."/>
            <person name="Mello A."/>
            <person name="Molinier V."/>
            <person name="Miyauchi S."/>
            <person name="Poulain J."/>
            <person name="Riccioni C."/>
            <person name="Rubini A."/>
            <person name="Sitrit Y."/>
            <person name="Splivallo R."/>
            <person name="Traeger S."/>
            <person name="Wang M."/>
            <person name="Zifcakova L."/>
            <person name="Wipf D."/>
            <person name="Zambonelli A."/>
            <person name="Paolocci F."/>
            <person name="Nowrousian M."/>
            <person name="Ottonello S."/>
            <person name="Baldrian P."/>
            <person name="Spatafora J.W."/>
            <person name="Henrissat B."/>
            <person name="Nagy L.G."/>
            <person name="Aury J.M."/>
            <person name="Wincker P."/>
            <person name="Grigoriev I.V."/>
            <person name="Bonfante P."/>
            <person name="Martin F.M."/>
        </authorList>
    </citation>
    <scope>NUCLEOTIDE SEQUENCE [LARGE SCALE GENOMIC DNA]</scope>
    <source>
        <strain evidence="2 3">CCBAS932</strain>
    </source>
</reference>
<protein>
    <submittedName>
        <fullName evidence="2">Uncharacterized protein</fullName>
    </submittedName>
</protein>
<proteinExistence type="predicted"/>
<dbReference type="InParanoid" id="A0A3N4KZ48"/>
<dbReference type="Proteomes" id="UP000277580">
    <property type="component" value="Unassembled WGS sequence"/>
</dbReference>
<sequence length="659" mass="75205">MRVSPLSLPAQSVFRYDLQDDLLNDLVKLRKAACDDGDVVFVLHGHDSVWVHSPLFYVASGNKLPTEFGNVIGKAINDRGKEVTIISVPEENRPFVERFLQRSYTIESLELLWKAMGSDDVRLKNKDEHMEASTRNMKSTLPESMLPDFEISLGDLDGEETNGWPRFSIKVHRFLLDIRVEYYQIKTRAGLRFKDPTPHCSKLSRAIFTDFSLWSIAMHVYCGIPSAIFGIDANLQDYITEPEVDKEPRCSELYKKGLLPAEGIEDLFLQISMAANFFLVTQLEDWAHFQTYRLAHQFRCTGNGCAEVIPYILQAVYDSDVTDEWMFNKGMSWFSLFRNIPSLWKKSLISKSSVLPPLIERIKSYTVRDEDEDEDREEENRFIRGEEALELFIRLWKLRQYTSLTKIADKWDNGLINPLMEHAIEVILEDLSNSIAFTINRLKDLRMSKGFSKLASEDLVRKILDKASSMEIEGHYWSNIEVLKELIKKKEAPRKEPPLEEKLDSQSELNPEKDKENGGLEKSVTKVESRLKASASPFFPRGIPGLLGNQEDVPKELICPEIPYPHGNNASQDEPSVGDQNSVISELGGHLPRPASGPLAEMTILQSKRQNYRGRRYMSTPLPKGESQEENEGNENRRFTGPSIGGAIPFCQQMKMTNL</sequence>
<dbReference type="EMBL" id="ML119111">
    <property type="protein sequence ID" value="RPB15826.1"/>
    <property type="molecule type" value="Genomic_DNA"/>
</dbReference>
<keyword evidence="3" id="KW-1185">Reference proteome</keyword>
<gene>
    <name evidence="2" type="ORF">P167DRAFT_602917</name>
</gene>
<feature type="region of interest" description="Disordered" evidence="1">
    <location>
        <begin position="607"/>
        <end position="648"/>
    </location>
</feature>
<evidence type="ECO:0000313" key="2">
    <source>
        <dbReference type="EMBL" id="RPB15826.1"/>
    </source>
</evidence>